<dbReference type="AlphaFoldDB" id="A0A9N7W3W5"/>
<proteinExistence type="predicted"/>
<keyword evidence="3" id="KW-1185">Reference proteome</keyword>
<organism evidence="2 3">
    <name type="scientific">Pleuronectes platessa</name>
    <name type="common">European plaice</name>
    <dbReference type="NCBI Taxonomy" id="8262"/>
    <lineage>
        <taxon>Eukaryota</taxon>
        <taxon>Metazoa</taxon>
        <taxon>Chordata</taxon>
        <taxon>Craniata</taxon>
        <taxon>Vertebrata</taxon>
        <taxon>Euteleostomi</taxon>
        <taxon>Actinopterygii</taxon>
        <taxon>Neopterygii</taxon>
        <taxon>Teleostei</taxon>
        <taxon>Neoteleostei</taxon>
        <taxon>Acanthomorphata</taxon>
        <taxon>Carangaria</taxon>
        <taxon>Pleuronectiformes</taxon>
        <taxon>Pleuronectoidei</taxon>
        <taxon>Pleuronectidae</taxon>
        <taxon>Pleuronectes</taxon>
    </lineage>
</organism>
<evidence type="ECO:0000313" key="3">
    <source>
        <dbReference type="Proteomes" id="UP001153269"/>
    </source>
</evidence>
<accession>A0A9N7W3W5</accession>
<reference evidence="2" key="1">
    <citation type="submission" date="2020-03" db="EMBL/GenBank/DDBJ databases">
        <authorList>
            <person name="Weist P."/>
        </authorList>
    </citation>
    <scope>NUCLEOTIDE SEQUENCE</scope>
</reference>
<dbReference type="Proteomes" id="UP001153269">
    <property type="component" value="Unassembled WGS sequence"/>
</dbReference>
<evidence type="ECO:0000313" key="2">
    <source>
        <dbReference type="EMBL" id="CAB1460553.1"/>
    </source>
</evidence>
<name>A0A9N7W3W5_PLEPL</name>
<feature type="region of interest" description="Disordered" evidence="1">
    <location>
        <begin position="71"/>
        <end position="152"/>
    </location>
</feature>
<feature type="compositionally biased region" description="Low complexity" evidence="1">
    <location>
        <begin position="90"/>
        <end position="99"/>
    </location>
</feature>
<comment type="caution">
    <text evidence="2">The sequence shown here is derived from an EMBL/GenBank/DDBJ whole genome shotgun (WGS) entry which is preliminary data.</text>
</comment>
<evidence type="ECO:0000256" key="1">
    <source>
        <dbReference type="SAM" id="MobiDB-lite"/>
    </source>
</evidence>
<feature type="compositionally biased region" description="Polar residues" evidence="1">
    <location>
        <begin position="120"/>
        <end position="134"/>
    </location>
</feature>
<sequence>MPRELVAMRADTRVFDIYGGQTCPKGQTPTWDTAKQSAAKTSHFSANHLTTIHILPTQTPLTKVLQFTVQPAYHPGNPSNKATTGGPGPAGAVAQVANAHRAPPPALNIQHTHDQKSRHNGSTSADPGARSTNRAGAATDPDLRKKFYGLQA</sequence>
<dbReference type="EMBL" id="CADEAL010004483">
    <property type="protein sequence ID" value="CAB1460553.1"/>
    <property type="molecule type" value="Genomic_DNA"/>
</dbReference>
<protein>
    <submittedName>
        <fullName evidence="2">Uncharacterized protein</fullName>
    </submittedName>
</protein>
<gene>
    <name evidence="2" type="ORF">PLEPLA_LOCUS48404</name>
</gene>